<reference evidence="3 4" key="1">
    <citation type="submission" date="2016-10" db="EMBL/GenBank/DDBJ databases">
        <authorList>
            <person name="de Groot N.N."/>
        </authorList>
    </citation>
    <scope>NUCLEOTIDE SEQUENCE [LARGE SCALE GENOMIC DNA]</scope>
    <source>
        <strain evidence="3 4">DSM 15283</strain>
    </source>
</reference>
<dbReference type="Gene3D" id="1.25.40.10">
    <property type="entry name" value="Tetratricopeptide repeat domain"/>
    <property type="match status" value="1"/>
</dbReference>
<proteinExistence type="predicted"/>
<feature type="signal peptide" evidence="2">
    <location>
        <begin position="1"/>
        <end position="22"/>
    </location>
</feature>
<dbReference type="RefSeq" id="WP_093093965.1">
    <property type="nucleotide sequence ID" value="NZ_FOTQ01000004.1"/>
</dbReference>
<evidence type="ECO:0000313" key="3">
    <source>
        <dbReference type="EMBL" id="SFM12199.1"/>
    </source>
</evidence>
<feature type="repeat" description="TPR" evidence="1">
    <location>
        <begin position="94"/>
        <end position="127"/>
    </location>
</feature>
<evidence type="ECO:0000256" key="2">
    <source>
        <dbReference type="SAM" id="SignalP"/>
    </source>
</evidence>
<name>A0A1I4N9M9_9RHOB</name>
<dbReference type="InterPro" id="IPR019734">
    <property type="entry name" value="TPR_rpt"/>
</dbReference>
<evidence type="ECO:0008006" key="5">
    <source>
        <dbReference type="Google" id="ProtNLM"/>
    </source>
</evidence>
<gene>
    <name evidence="3" type="ORF">SAMN04488042_10465</name>
</gene>
<keyword evidence="2" id="KW-0732">Signal</keyword>
<evidence type="ECO:0000256" key="1">
    <source>
        <dbReference type="PROSITE-ProRule" id="PRU00339"/>
    </source>
</evidence>
<accession>A0A1I4N9M9</accession>
<keyword evidence="1" id="KW-0802">TPR repeat</keyword>
<sequence>MNLRTSLSALAIVGLVPFSAFAAGGDEPAPQPTQTTKECKKGKVWSEKKKRCVNPDNAHLGDDVLYGAVREFAYAGQLENAQRALSAMSNQNEDRVLTYWGFTHRKMGHAELGMAFYEKALSANPDNYLARSYKGQAHVEAGDLVLARSELVQIRKRGGAGTWAEQSLAAAIETGVTYNF</sequence>
<keyword evidence="4" id="KW-1185">Reference proteome</keyword>
<protein>
    <recommendedName>
        <fullName evidence="5">Tetratricopeptide repeat-containing protein</fullName>
    </recommendedName>
</protein>
<organism evidence="3 4">
    <name type="scientific">Shimia aestuarii</name>
    <dbReference type="NCBI Taxonomy" id="254406"/>
    <lineage>
        <taxon>Bacteria</taxon>
        <taxon>Pseudomonadati</taxon>
        <taxon>Pseudomonadota</taxon>
        <taxon>Alphaproteobacteria</taxon>
        <taxon>Rhodobacterales</taxon>
        <taxon>Roseobacteraceae</taxon>
    </lineage>
</organism>
<dbReference type="EMBL" id="FOTQ01000004">
    <property type="protein sequence ID" value="SFM12199.1"/>
    <property type="molecule type" value="Genomic_DNA"/>
</dbReference>
<dbReference type="SUPFAM" id="SSF48452">
    <property type="entry name" value="TPR-like"/>
    <property type="match status" value="1"/>
</dbReference>
<dbReference type="OrthoDB" id="8592798at2"/>
<dbReference type="InterPro" id="IPR011990">
    <property type="entry name" value="TPR-like_helical_dom_sf"/>
</dbReference>
<feature type="chain" id="PRO_5011453380" description="Tetratricopeptide repeat-containing protein" evidence="2">
    <location>
        <begin position="23"/>
        <end position="180"/>
    </location>
</feature>
<dbReference type="STRING" id="254406.SAMN04488042_10465"/>
<dbReference type="AlphaFoldDB" id="A0A1I4N9M9"/>
<dbReference type="PROSITE" id="PS50005">
    <property type="entry name" value="TPR"/>
    <property type="match status" value="1"/>
</dbReference>
<evidence type="ECO:0000313" key="4">
    <source>
        <dbReference type="Proteomes" id="UP000199144"/>
    </source>
</evidence>
<dbReference type="Proteomes" id="UP000199144">
    <property type="component" value="Unassembled WGS sequence"/>
</dbReference>